<feature type="domain" description="Bacterial type II secretion system protein E" evidence="2">
    <location>
        <begin position="4"/>
        <end position="59"/>
    </location>
</feature>
<name>A0ABQ6JIU9_9ACTN</name>
<evidence type="ECO:0000259" key="2">
    <source>
        <dbReference type="Pfam" id="PF00437"/>
    </source>
</evidence>
<sequence>MGKGAMDESTALLLGSLVRARVNVIVSGGTGTGKTTMLNALSGFIPGHERIITVEDAAEPARSRST</sequence>
<reference evidence="4" key="1">
    <citation type="journal article" date="2019" name="Int. J. Syst. Evol. Microbiol.">
        <title>The Global Catalogue of Microorganisms (GCM) 10K type strain sequencing project: providing services to taxonomists for standard genome sequencing and annotation.</title>
        <authorList>
            <consortium name="The Broad Institute Genomics Platform"/>
            <consortium name="The Broad Institute Genome Sequencing Center for Infectious Disease"/>
            <person name="Wu L."/>
            <person name="Ma J."/>
        </authorList>
    </citation>
    <scope>NUCLEOTIDE SEQUENCE [LARGE SCALE GENOMIC DNA]</scope>
    <source>
        <strain evidence="4">NBRC 108730</strain>
    </source>
</reference>
<dbReference type="Pfam" id="PF00437">
    <property type="entry name" value="T2SSE"/>
    <property type="match status" value="1"/>
</dbReference>
<proteinExistence type="inferred from homology"/>
<gene>
    <name evidence="3" type="ORF">GCM10025868_34050</name>
</gene>
<accession>A0ABQ6JIU9</accession>
<keyword evidence="4" id="KW-1185">Reference proteome</keyword>
<dbReference type="PANTHER" id="PTHR30486">
    <property type="entry name" value="TWITCHING MOTILITY PROTEIN PILT"/>
    <property type="match status" value="1"/>
</dbReference>
<dbReference type="InterPro" id="IPR050921">
    <property type="entry name" value="T4SS_GSP_E_ATPase"/>
</dbReference>
<protein>
    <recommendedName>
        <fullName evidence="2">Bacterial type II secretion system protein E domain-containing protein</fullName>
    </recommendedName>
</protein>
<dbReference type="Gene3D" id="3.40.50.300">
    <property type="entry name" value="P-loop containing nucleotide triphosphate hydrolases"/>
    <property type="match status" value="1"/>
</dbReference>
<dbReference type="PANTHER" id="PTHR30486:SF6">
    <property type="entry name" value="TYPE IV PILUS RETRACTATION ATPASE PILT"/>
    <property type="match status" value="1"/>
</dbReference>
<organism evidence="3 4">
    <name type="scientific">Angustibacter aerolatus</name>
    <dbReference type="NCBI Taxonomy" id="1162965"/>
    <lineage>
        <taxon>Bacteria</taxon>
        <taxon>Bacillati</taxon>
        <taxon>Actinomycetota</taxon>
        <taxon>Actinomycetes</taxon>
        <taxon>Kineosporiales</taxon>
        <taxon>Kineosporiaceae</taxon>
    </lineage>
</organism>
<evidence type="ECO:0000313" key="4">
    <source>
        <dbReference type="Proteomes" id="UP001157017"/>
    </source>
</evidence>
<evidence type="ECO:0000313" key="3">
    <source>
        <dbReference type="EMBL" id="GMA88155.1"/>
    </source>
</evidence>
<dbReference type="EMBL" id="BSUZ01000001">
    <property type="protein sequence ID" value="GMA88155.1"/>
    <property type="molecule type" value="Genomic_DNA"/>
</dbReference>
<dbReference type="SUPFAM" id="SSF52540">
    <property type="entry name" value="P-loop containing nucleoside triphosphate hydrolases"/>
    <property type="match status" value="1"/>
</dbReference>
<dbReference type="InterPro" id="IPR001482">
    <property type="entry name" value="T2SS/T4SS_dom"/>
</dbReference>
<comment type="similarity">
    <text evidence="1">Belongs to the GSP E family.</text>
</comment>
<comment type="caution">
    <text evidence="3">The sequence shown here is derived from an EMBL/GenBank/DDBJ whole genome shotgun (WGS) entry which is preliminary data.</text>
</comment>
<dbReference type="Proteomes" id="UP001157017">
    <property type="component" value="Unassembled WGS sequence"/>
</dbReference>
<dbReference type="InterPro" id="IPR027417">
    <property type="entry name" value="P-loop_NTPase"/>
</dbReference>
<evidence type="ECO:0000256" key="1">
    <source>
        <dbReference type="ARBA" id="ARBA00006611"/>
    </source>
</evidence>